<dbReference type="Gene3D" id="2.40.70.10">
    <property type="entry name" value="Acid Proteases"/>
    <property type="match status" value="1"/>
</dbReference>
<organism evidence="1">
    <name type="scientific">Brassica oleracea</name>
    <name type="common">Wild cabbage</name>
    <dbReference type="NCBI Taxonomy" id="3712"/>
    <lineage>
        <taxon>Eukaryota</taxon>
        <taxon>Viridiplantae</taxon>
        <taxon>Streptophyta</taxon>
        <taxon>Embryophyta</taxon>
        <taxon>Tracheophyta</taxon>
        <taxon>Spermatophyta</taxon>
        <taxon>Magnoliopsida</taxon>
        <taxon>eudicotyledons</taxon>
        <taxon>Gunneridae</taxon>
        <taxon>Pentapetalae</taxon>
        <taxon>rosids</taxon>
        <taxon>malvids</taxon>
        <taxon>Brassicales</taxon>
        <taxon>Brassicaceae</taxon>
        <taxon>Brassiceae</taxon>
        <taxon>Brassica</taxon>
    </lineage>
</organism>
<evidence type="ECO:0000313" key="1">
    <source>
        <dbReference type="EMBL" id="VDD59778.1"/>
    </source>
</evidence>
<dbReference type="EMBL" id="LR031880">
    <property type="protein sequence ID" value="VDD59778.1"/>
    <property type="molecule type" value="Genomic_DNA"/>
</dbReference>
<sequence length="75" mass="8390">MADHRGLKIEPSEDSFTFVDCSRRNLGGIIRYLEVQIGNVLVPVDFHALDIKLNWNSSLLLGRAFMATVGAVRNM</sequence>
<accession>A0A3P6G2C0</accession>
<dbReference type="AlphaFoldDB" id="A0A3P6G2C0"/>
<name>A0A3P6G2C0_BRAOL</name>
<protein>
    <submittedName>
        <fullName evidence="1">Uncharacterized protein</fullName>
    </submittedName>
</protein>
<reference evidence="1" key="1">
    <citation type="submission" date="2018-11" db="EMBL/GenBank/DDBJ databases">
        <authorList>
            <consortium name="Genoscope - CEA"/>
            <person name="William W."/>
        </authorList>
    </citation>
    <scope>NUCLEOTIDE SEQUENCE</scope>
</reference>
<proteinExistence type="predicted"/>
<dbReference type="InterPro" id="IPR021109">
    <property type="entry name" value="Peptidase_aspartic_dom_sf"/>
</dbReference>
<gene>
    <name evidence="1" type="ORF">BOLC6T35231H</name>
</gene>